<evidence type="ECO:0000256" key="1">
    <source>
        <dbReference type="SAM" id="Phobius"/>
    </source>
</evidence>
<keyword evidence="4" id="KW-1185">Reference proteome</keyword>
<dbReference type="Proteomes" id="UP001596037">
    <property type="component" value="Unassembled WGS sequence"/>
</dbReference>
<gene>
    <name evidence="3" type="ORF">ACFPOE_17260</name>
</gene>
<accession>A0ABW0NJF2</accession>
<keyword evidence="1" id="KW-0812">Transmembrane</keyword>
<feature type="transmembrane region" description="Helical" evidence="1">
    <location>
        <begin position="92"/>
        <end position="107"/>
    </location>
</feature>
<evidence type="ECO:0000313" key="3">
    <source>
        <dbReference type="EMBL" id="MFC5499298.1"/>
    </source>
</evidence>
<feature type="domain" description="DUF1468" evidence="2">
    <location>
        <begin position="9"/>
        <end position="139"/>
    </location>
</feature>
<comment type="caution">
    <text evidence="3">The sequence shown here is derived from an EMBL/GenBank/DDBJ whole genome shotgun (WGS) entry which is preliminary data.</text>
</comment>
<dbReference type="EMBL" id="JBHSMF010000009">
    <property type="protein sequence ID" value="MFC5499298.1"/>
    <property type="molecule type" value="Genomic_DNA"/>
</dbReference>
<organism evidence="3 4">
    <name type="scientific">Caenimonas terrae</name>
    <dbReference type="NCBI Taxonomy" id="696074"/>
    <lineage>
        <taxon>Bacteria</taxon>
        <taxon>Pseudomonadati</taxon>
        <taxon>Pseudomonadota</taxon>
        <taxon>Betaproteobacteria</taxon>
        <taxon>Burkholderiales</taxon>
        <taxon>Comamonadaceae</taxon>
        <taxon>Caenimonas</taxon>
    </lineage>
</organism>
<dbReference type="Pfam" id="PF07331">
    <property type="entry name" value="TctB"/>
    <property type="match status" value="1"/>
</dbReference>
<keyword evidence="1" id="KW-1133">Transmembrane helix</keyword>
<dbReference type="InterPro" id="IPR009936">
    <property type="entry name" value="DUF1468"/>
</dbReference>
<dbReference type="RefSeq" id="WP_376851525.1">
    <property type="nucleotide sequence ID" value="NZ_JBHSMF010000009.1"/>
</dbReference>
<feature type="transmembrane region" description="Helical" evidence="1">
    <location>
        <begin position="35"/>
        <end position="56"/>
    </location>
</feature>
<feature type="transmembrane region" description="Helical" evidence="1">
    <location>
        <begin position="119"/>
        <end position="138"/>
    </location>
</feature>
<sequence length="141" mass="15387">MNDRNLARGLFLVAISLAFGLTAMRYPIGGFDRAGPGLFPLMVAGLLLLIGVITIMRSRFIRREPMEFNVRNIGVILASLCAFSLVSQFVNMIVGIVVMVFVASFAGKTRYSVVRNLKIAAGLVCVALAFQKLLGFNLPLY</sequence>
<evidence type="ECO:0000259" key="2">
    <source>
        <dbReference type="Pfam" id="PF07331"/>
    </source>
</evidence>
<keyword evidence="1" id="KW-0472">Membrane</keyword>
<reference evidence="4" key="1">
    <citation type="journal article" date="2019" name="Int. J. Syst. Evol. Microbiol.">
        <title>The Global Catalogue of Microorganisms (GCM) 10K type strain sequencing project: providing services to taxonomists for standard genome sequencing and annotation.</title>
        <authorList>
            <consortium name="The Broad Institute Genomics Platform"/>
            <consortium name="The Broad Institute Genome Sequencing Center for Infectious Disease"/>
            <person name="Wu L."/>
            <person name="Ma J."/>
        </authorList>
    </citation>
    <scope>NUCLEOTIDE SEQUENCE [LARGE SCALE GENOMIC DNA]</scope>
    <source>
        <strain evidence="4">CCUG 57401</strain>
    </source>
</reference>
<name>A0ABW0NJF2_9BURK</name>
<proteinExistence type="predicted"/>
<evidence type="ECO:0000313" key="4">
    <source>
        <dbReference type="Proteomes" id="UP001596037"/>
    </source>
</evidence>
<protein>
    <submittedName>
        <fullName evidence="3">Tripartite tricarboxylate transporter TctB family protein</fullName>
    </submittedName>
</protein>